<dbReference type="SUPFAM" id="SSF55486">
    <property type="entry name" value="Metalloproteases ('zincins'), catalytic domain"/>
    <property type="match status" value="1"/>
</dbReference>
<keyword evidence="4" id="KW-0479">Metal-binding</keyword>
<dbReference type="Gene3D" id="1.10.1380.10">
    <property type="entry name" value="Neutral endopeptidase , domain2"/>
    <property type="match status" value="1"/>
</dbReference>
<dbReference type="Gene3D" id="3.40.390.10">
    <property type="entry name" value="Collagenase (Catalytic Domain)"/>
    <property type="match status" value="1"/>
</dbReference>
<evidence type="ECO:0000259" key="10">
    <source>
        <dbReference type="Pfam" id="PF05649"/>
    </source>
</evidence>
<keyword evidence="8" id="KW-0812">Transmembrane</keyword>
<dbReference type="InterPro" id="IPR000718">
    <property type="entry name" value="Peptidase_M13"/>
</dbReference>
<dbReference type="GO" id="GO:0005886">
    <property type="term" value="C:plasma membrane"/>
    <property type="evidence" value="ECO:0007669"/>
    <property type="project" value="TreeGrafter"/>
</dbReference>
<dbReference type="PROSITE" id="PS51885">
    <property type="entry name" value="NEPRILYSIN"/>
    <property type="match status" value="1"/>
</dbReference>
<dbReference type="GO" id="GO:0004222">
    <property type="term" value="F:metalloendopeptidase activity"/>
    <property type="evidence" value="ECO:0007669"/>
    <property type="project" value="InterPro"/>
</dbReference>
<feature type="transmembrane region" description="Helical" evidence="8">
    <location>
        <begin position="7"/>
        <end position="27"/>
    </location>
</feature>
<feature type="domain" description="Peptidase M13 N-terminal" evidence="10">
    <location>
        <begin position="120"/>
        <end position="509"/>
    </location>
</feature>
<evidence type="ECO:0000256" key="1">
    <source>
        <dbReference type="ARBA" id="ARBA00001947"/>
    </source>
</evidence>
<feature type="domain" description="Peptidase M13 C-terminal" evidence="9">
    <location>
        <begin position="570"/>
        <end position="778"/>
    </location>
</feature>
<dbReference type="CDD" id="cd08662">
    <property type="entry name" value="M13"/>
    <property type="match status" value="1"/>
</dbReference>
<keyword evidence="8" id="KW-1133">Transmembrane helix</keyword>
<keyword evidence="3" id="KW-0645">Protease</keyword>
<evidence type="ECO:0000313" key="11">
    <source>
        <dbReference type="Proteomes" id="UP000035680"/>
    </source>
</evidence>
<dbReference type="GO" id="GO:0046872">
    <property type="term" value="F:metal ion binding"/>
    <property type="evidence" value="ECO:0007669"/>
    <property type="project" value="UniProtKB-KW"/>
</dbReference>
<dbReference type="GO" id="GO:0016485">
    <property type="term" value="P:protein processing"/>
    <property type="evidence" value="ECO:0007669"/>
    <property type="project" value="TreeGrafter"/>
</dbReference>
<organism evidence="11 12">
    <name type="scientific">Strongyloides venezuelensis</name>
    <name type="common">Threadworm</name>
    <dbReference type="NCBI Taxonomy" id="75913"/>
    <lineage>
        <taxon>Eukaryota</taxon>
        <taxon>Metazoa</taxon>
        <taxon>Ecdysozoa</taxon>
        <taxon>Nematoda</taxon>
        <taxon>Chromadorea</taxon>
        <taxon>Rhabditida</taxon>
        <taxon>Tylenchina</taxon>
        <taxon>Panagrolaimomorpha</taxon>
        <taxon>Strongyloidoidea</taxon>
        <taxon>Strongyloididae</taxon>
        <taxon>Strongyloides</taxon>
    </lineage>
</organism>
<evidence type="ECO:0000256" key="2">
    <source>
        <dbReference type="ARBA" id="ARBA00007357"/>
    </source>
</evidence>
<sequence length="779" mass="91122">MFHPPNVNLFILIFIISTICSIDGILYNGGDFLTNNLGNNANYDLKNFTIRIPEIIFSNGKIIISKIDVSVGKFEEKKGNLNNNEILGVVPFFGDNQNTNFNRRVKYEDLASSVNRNINPCQNFYDFVCDGWINSHHIPEYDFTYDRLADVQYMIYKQLDSIIKESVSSNNGISQMMSTYYNKCLDKTEKNRYGTSYVIDKLQTLKNKNFKFLTDFMIYINPKSTFFSISVAPDPYDSTINRIYIEPIEPGLHFKYFLDPEYRNTLFEYKVYLTKILELLVEGDRTRSIFKEGPNEINRRVESFIMFQSELAILANRSAKDSHTDDQSKLITNVSLQQLQTILPSVNWEKFFQNTLPQKVLNKINLSNMTIYLVNQESLKAIDILLHKIGKQTMNDLLEWLIILNYYFTLDERFENLDVEFNKIYTGITKKRPKSIECLQATIGIFSDYIDLQYIQKYFNMNKKVEIEKMVKNILLSYGEMLNNSDWMDDETKRNALKKINKMIINVGYSDTIFNTTKLEEDFSTLYFNNKDMLPDIYDKIYKWKSLLGFEKLLEVNNRNSKSLPSFVSNAYYLPYENTIGILAGALQNGFYDQMHSIPLNYGGVGTIIGHEITHAFDDSGSQYDEIGNFKNWWANTTKEKFMKKKDCFVKMYNDVYVTEVDEYLDGYTTQGENIADDGGIRVAFKAMKKALEAEDYQNRQRVEGLEEFNDDQLFFMNYGFNWCGKDTDESMKYQIREEEHTIPKYRVNVLLSNNEDFRKAFNCHKPDHMVSDEVCRIF</sequence>
<dbReference type="InterPro" id="IPR008753">
    <property type="entry name" value="Peptidase_M13_N"/>
</dbReference>
<dbReference type="Pfam" id="PF05649">
    <property type="entry name" value="Peptidase_M13_N"/>
    <property type="match status" value="1"/>
</dbReference>
<keyword evidence="7" id="KW-0482">Metalloprotease</keyword>
<dbReference type="PANTHER" id="PTHR11733">
    <property type="entry name" value="ZINC METALLOPROTEASE FAMILY M13 NEPRILYSIN-RELATED"/>
    <property type="match status" value="1"/>
</dbReference>
<dbReference type="WBParaSite" id="SVE_1870400.1">
    <property type="protein sequence ID" value="SVE_1870400.1"/>
    <property type="gene ID" value="SVE_1870400"/>
</dbReference>
<dbReference type="Pfam" id="PF01431">
    <property type="entry name" value="Peptidase_M13"/>
    <property type="match status" value="1"/>
</dbReference>
<name>A0A0K0G1W1_STRVS</name>
<dbReference type="InterPro" id="IPR024079">
    <property type="entry name" value="MetalloPept_cat_dom_sf"/>
</dbReference>
<dbReference type="Proteomes" id="UP000035680">
    <property type="component" value="Unassembled WGS sequence"/>
</dbReference>
<dbReference type="PRINTS" id="PR00786">
    <property type="entry name" value="NEPRILYSIN"/>
</dbReference>
<evidence type="ECO:0000313" key="12">
    <source>
        <dbReference type="WBParaSite" id="SVE_1870400.1"/>
    </source>
</evidence>
<reference evidence="12" key="2">
    <citation type="submission" date="2015-08" db="UniProtKB">
        <authorList>
            <consortium name="WormBaseParasite"/>
        </authorList>
    </citation>
    <scope>IDENTIFICATION</scope>
</reference>
<dbReference type="InterPro" id="IPR042089">
    <property type="entry name" value="Peptidase_M13_dom_2"/>
</dbReference>
<comment type="cofactor">
    <cofactor evidence="1">
        <name>Zn(2+)</name>
        <dbReference type="ChEBI" id="CHEBI:29105"/>
    </cofactor>
</comment>
<keyword evidence="5" id="KW-0378">Hydrolase</keyword>
<dbReference type="AlphaFoldDB" id="A0A0K0G1W1"/>
<proteinExistence type="inferred from homology"/>
<reference evidence="11" key="1">
    <citation type="submission" date="2014-07" db="EMBL/GenBank/DDBJ databases">
        <authorList>
            <person name="Martin A.A"/>
            <person name="De Silva N."/>
        </authorList>
    </citation>
    <scope>NUCLEOTIDE SEQUENCE</scope>
</reference>
<accession>A0A0K0G1W1</accession>
<evidence type="ECO:0000256" key="8">
    <source>
        <dbReference type="SAM" id="Phobius"/>
    </source>
</evidence>
<evidence type="ECO:0000256" key="4">
    <source>
        <dbReference type="ARBA" id="ARBA00022723"/>
    </source>
</evidence>
<evidence type="ECO:0000259" key="9">
    <source>
        <dbReference type="Pfam" id="PF01431"/>
    </source>
</evidence>
<keyword evidence="6" id="KW-0862">Zinc</keyword>
<evidence type="ECO:0000256" key="7">
    <source>
        <dbReference type="ARBA" id="ARBA00023049"/>
    </source>
</evidence>
<comment type="similarity">
    <text evidence="2">Belongs to the peptidase M13 family.</text>
</comment>
<evidence type="ECO:0000256" key="6">
    <source>
        <dbReference type="ARBA" id="ARBA00022833"/>
    </source>
</evidence>
<keyword evidence="11" id="KW-1185">Reference proteome</keyword>
<evidence type="ECO:0000256" key="5">
    <source>
        <dbReference type="ARBA" id="ARBA00022801"/>
    </source>
</evidence>
<protein>
    <submittedName>
        <fullName evidence="12">Endothelin-converting enzyme-like 1 (inferred by orthology to a human protein)</fullName>
    </submittedName>
</protein>
<keyword evidence="8" id="KW-0472">Membrane</keyword>
<dbReference type="PANTHER" id="PTHR11733:SF167">
    <property type="entry name" value="FI17812P1-RELATED"/>
    <property type="match status" value="1"/>
</dbReference>
<dbReference type="InterPro" id="IPR018497">
    <property type="entry name" value="Peptidase_M13_C"/>
</dbReference>
<evidence type="ECO:0000256" key="3">
    <source>
        <dbReference type="ARBA" id="ARBA00022670"/>
    </source>
</evidence>